<dbReference type="EMBL" id="FZOF01000056">
    <property type="protein sequence ID" value="SNT59624.1"/>
    <property type="molecule type" value="Genomic_DNA"/>
</dbReference>
<dbReference type="Proteomes" id="UP000198280">
    <property type="component" value="Unassembled WGS sequence"/>
</dbReference>
<evidence type="ECO:0000313" key="2">
    <source>
        <dbReference type="Proteomes" id="UP000198280"/>
    </source>
</evidence>
<protein>
    <submittedName>
        <fullName evidence="1">Uncharacterized protein</fullName>
    </submittedName>
</protein>
<proteinExistence type="predicted"/>
<name>A0A239NZ21_9ACTN</name>
<keyword evidence="2" id="KW-1185">Reference proteome</keyword>
<sequence>MWDGIELWLRKAGGPLLMGLGVAGLALARERWWLPWRVAVFCVGLGSLVECGVQTWKLLCSAVPAKTALDHLEAVGSEEVPRPGR</sequence>
<evidence type="ECO:0000313" key="1">
    <source>
        <dbReference type="EMBL" id="SNT59624.1"/>
    </source>
</evidence>
<dbReference type="AlphaFoldDB" id="A0A239NZ21"/>
<gene>
    <name evidence="1" type="ORF">SAMN05216252_15630</name>
</gene>
<reference evidence="1 2" key="1">
    <citation type="submission" date="2017-06" db="EMBL/GenBank/DDBJ databases">
        <authorList>
            <person name="Kim H.J."/>
            <person name="Triplett B.A."/>
        </authorList>
    </citation>
    <scope>NUCLEOTIDE SEQUENCE [LARGE SCALE GENOMIC DNA]</scope>
    <source>
        <strain evidence="1 2">CGMCC 4.1858</strain>
    </source>
</reference>
<organism evidence="1 2">
    <name type="scientific">Actinacidiphila glaucinigra</name>
    <dbReference type="NCBI Taxonomy" id="235986"/>
    <lineage>
        <taxon>Bacteria</taxon>
        <taxon>Bacillati</taxon>
        <taxon>Actinomycetota</taxon>
        <taxon>Actinomycetes</taxon>
        <taxon>Kitasatosporales</taxon>
        <taxon>Streptomycetaceae</taxon>
        <taxon>Actinacidiphila</taxon>
    </lineage>
</organism>
<dbReference type="OrthoDB" id="10000170at2"/>
<accession>A0A239NZ21</accession>